<evidence type="ECO:0000313" key="2">
    <source>
        <dbReference type="EMBL" id="AGN11372.1"/>
    </source>
</evidence>
<protein>
    <recommendedName>
        <fullName evidence="1">DUF4397 domain-containing protein</fullName>
    </recommendedName>
</protein>
<feature type="domain" description="DUF4397" evidence="1">
    <location>
        <begin position="42"/>
        <end position="159"/>
    </location>
</feature>
<dbReference type="EMBL" id="CP003746">
    <property type="protein sequence ID" value="AGN11372.1"/>
    <property type="molecule type" value="Genomic_DNA"/>
</dbReference>
<accession>R9S3J5</accession>
<dbReference type="AlphaFoldDB" id="R9S3J5"/>
<dbReference type="HOGENOM" id="CLU_564856_0_0_6"/>
<dbReference type="STRING" id="1117647.M5M_14967"/>
<keyword evidence="3" id="KW-1185">Reference proteome</keyword>
<dbReference type="Pfam" id="PF14344">
    <property type="entry name" value="DUF4397"/>
    <property type="match status" value="1"/>
</dbReference>
<gene>
    <name evidence="2" type="ordered locus">M5M_14967</name>
</gene>
<dbReference type="RefSeq" id="WP_016389641.1">
    <property type="nucleotide sequence ID" value="NC_018868.3"/>
</dbReference>
<dbReference type="OrthoDB" id="5758965at2"/>
<dbReference type="PROSITE" id="PS51257">
    <property type="entry name" value="PROKAR_LIPOPROTEIN"/>
    <property type="match status" value="1"/>
</dbReference>
<dbReference type="KEGG" id="saga:M5M_14967"/>
<dbReference type="InterPro" id="IPR025510">
    <property type="entry name" value="DUF4397"/>
</dbReference>
<dbReference type="Proteomes" id="UP000000466">
    <property type="component" value="Chromosome"/>
</dbReference>
<dbReference type="eggNOG" id="ENOG502ZCIW">
    <property type="taxonomic scope" value="Bacteria"/>
</dbReference>
<organism evidence="2 3">
    <name type="scientific">Simiduia agarivorans (strain DSM 21679 / JCM 13881 / BCRC 17597 / SA1)</name>
    <dbReference type="NCBI Taxonomy" id="1117647"/>
    <lineage>
        <taxon>Bacteria</taxon>
        <taxon>Pseudomonadati</taxon>
        <taxon>Pseudomonadota</taxon>
        <taxon>Gammaproteobacteria</taxon>
        <taxon>Cellvibrionales</taxon>
        <taxon>Cellvibrionaceae</taxon>
        <taxon>Simiduia</taxon>
    </lineage>
</organism>
<name>R9S3J5_SIMAS</name>
<evidence type="ECO:0000259" key="1">
    <source>
        <dbReference type="Pfam" id="PF14344"/>
    </source>
</evidence>
<reference evidence="2 3" key="1">
    <citation type="journal article" date="2013" name="Genome Announc.">
        <title>Complete genome sequence of Simiduia agarivorans SA1(T), a marine bacterium able to degrade a variety of polysaccharides.</title>
        <authorList>
            <person name="Lin S.Y."/>
            <person name="Shieh W.Y."/>
            <person name="Chen J.S."/>
            <person name="Tang S.L."/>
        </authorList>
    </citation>
    <scope>NUCLEOTIDE SEQUENCE [LARGE SCALE GENOMIC DNA]</scope>
    <source>
        <strain evidence="3">DSM 21679 / JCM 13881 / BCRC 17597 / SA1</strain>
    </source>
</reference>
<evidence type="ECO:0000313" key="3">
    <source>
        <dbReference type="Proteomes" id="UP000000466"/>
    </source>
</evidence>
<proteinExistence type="predicted"/>
<sequence>MLAEKSIKGALKALTFISVLSLLVGCLNDDDDDSSDSTSYGTVQFYNASSNSSSTRFLIDASLKSVVSFGDASSRISLEPETYEISIERTNVDNASDYVELLSQEVTIANGTNRLFVMSGEFSAPTLTEYSFDPEDDLESDELALMGFNLTSEYAQLEIYYGPTDGDQTSATLLATLGNQAQSEFVALDADDYLFYVVDADSGDTLLTTKSVPFTGGYNYFVIVRDDVVNGGISLDQMSSSTFVYNYPNPEANAQVRAYQSIDNLNAVDLTLAGAGEDFAENALAIDTLSEFITLPYGDYLMRLSAAGNPDETHLQNKLVSLQPGAAKNVLFYRNSNAAVAALVYSQDMRARVYEHDINLVSLSDIRDADGDRYLLRAYFVNEEKGETKETASQVVTGIEFASVENFTLVTGNYAVYLMYTDEDNQEHLAAEKTQLNLEASTNYQLILEPDETVYTGYRLSVLH</sequence>